<dbReference type="InterPro" id="IPR027417">
    <property type="entry name" value="P-loop_NTPase"/>
</dbReference>
<dbReference type="Proteomes" id="UP000229757">
    <property type="component" value="Chromosome"/>
</dbReference>
<name>A0A2K8KPS6_9GAMM</name>
<protein>
    <recommendedName>
        <fullName evidence="3">Thymidylate kinase</fullName>
    </recommendedName>
</protein>
<dbReference type="OrthoDB" id="6494800at2"/>
<evidence type="ECO:0008006" key="3">
    <source>
        <dbReference type="Google" id="ProtNLM"/>
    </source>
</evidence>
<reference evidence="1 2" key="1">
    <citation type="journal article" date="2017" name="Environ. Microbiol.">
        <title>Genomic and physiological analyses of 'Reinekea forsetii' reveal a versatile opportunistic lifestyle during spring algae blooms.</title>
        <authorList>
            <person name="Avci B."/>
            <person name="Hahnke R.L."/>
            <person name="Chafee M."/>
            <person name="Fischer T."/>
            <person name="Gruber-Vodicka H."/>
            <person name="Tegetmeyer H.E."/>
            <person name="Harder J."/>
            <person name="Fuchs B.M."/>
            <person name="Amann R.I."/>
            <person name="Teeling H."/>
        </authorList>
    </citation>
    <scope>NUCLEOTIDE SEQUENCE [LARGE SCALE GENOMIC DNA]</scope>
    <source>
        <strain evidence="1 2">Hel1_31_D35</strain>
    </source>
</reference>
<dbReference type="AlphaFoldDB" id="A0A2K8KPS6"/>
<dbReference type="EMBL" id="CP011797">
    <property type="protein sequence ID" value="ATX76612.1"/>
    <property type="molecule type" value="Genomic_DNA"/>
</dbReference>
<proteinExistence type="predicted"/>
<dbReference type="SUPFAM" id="SSF52540">
    <property type="entry name" value="P-loop containing nucleoside triphosphate hydrolases"/>
    <property type="match status" value="1"/>
</dbReference>
<accession>A0A2K8KPS6</accession>
<gene>
    <name evidence="1" type="ORF">REIFOR_01466</name>
</gene>
<dbReference type="RefSeq" id="WP_100256942.1">
    <property type="nucleotide sequence ID" value="NZ_CP011797.1"/>
</dbReference>
<evidence type="ECO:0000313" key="1">
    <source>
        <dbReference type="EMBL" id="ATX76612.1"/>
    </source>
</evidence>
<evidence type="ECO:0000313" key="2">
    <source>
        <dbReference type="Proteomes" id="UP000229757"/>
    </source>
</evidence>
<keyword evidence="2" id="KW-1185">Reference proteome</keyword>
<organism evidence="1 2">
    <name type="scientific">Reinekea forsetii</name>
    <dbReference type="NCBI Taxonomy" id="1336806"/>
    <lineage>
        <taxon>Bacteria</taxon>
        <taxon>Pseudomonadati</taxon>
        <taxon>Pseudomonadota</taxon>
        <taxon>Gammaproteobacteria</taxon>
        <taxon>Oceanospirillales</taxon>
        <taxon>Saccharospirillaceae</taxon>
        <taxon>Reinekea</taxon>
    </lineage>
</organism>
<dbReference type="KEGG" id="rfo:REIFOR_01466"/>
<dbReference type="Gene3D" id="3.40.50.300">
    <property type="entry name" value="P-loop containing nucleotide triphosphate hydrolases"/>
    <property type="match status" value="1"/>
</dbReference>
<sequence length="470" mass="53548">MINFLGKLDEANIKYVSWKNNHELFEALIGNSDLDILVEPICQVSFTTLAQQHGWLELENPVARFLEIRHFYNISATGKVFHLHVYFEVVTGESWLKEFILPLNTFLLTERVMCLEYNVWILSNKAQAYIFLIRHFLKTGSFTSRFLYLHEFDSYKSEWLLCKTLADDLHGFGPIVVDPYITKSGLAKGFSMPSFTASIKFRLFLSEYVRFSILSLPFLRVNSFLKRVLNKIFVKQKKKFLGQGMIIAISGADGAGKSSMISGLSQTFSGFQSCKSYSLGKPQGKVLESIRLRMGSKALPTTTITDVNAESSLKRALSSVVLGILRLRQAKRARVDAKRGHLVLVDRWPTNNFGKMDSPKILCHSDSPWMVKVMAEVEKKIYEKIPSADLCVYLNVSIETAVSRNESRVKVGKETSHEIVMRHADNAAVFPICNKIIHFNNEGPFEEKFFELQTILWQEIIVLKARAESF</sequence>